<reference evidence="1" key="1">
    <citation type="journal article" date="2012" name="Proc. Natl. Acad. Sci. U.S.A.">
        <title>Antigenic diversity is generated by distinct evolutionary mechanisms in African trypanosome species.</title>
        <authorList>
            <person name="Jackson A.P."/>
            <person name="Berry A."/>
            <person name="Aslett M."/>
            <person name="Allison H.C."/>
            <person name="Burton P."/>
            <person name="Vavrova-Anderson J."/>
            <person name="Brown R."/>
            <person name="Browne H."/>
            <person name="Corton N."/>
            <person name="Hauser H."/>
            <person name="Gamble J."/>
            <person name="Gilderthorp R."/>
            <person name="Marcello L."/>
            <person name="McQuillan J."/>
            <person name="Otto T.D."/>
            <person name="Quail M.A."/>
            <person name="Sanders M.J."/>
            <person name="van Tonder A."/>
            <person name="Ginger M.L."/>
            <person name="Field M.C."/>
            <person name="Barry J.D."/>
            <person name="Hertz-Fowler C."/>
            <person name="Berriman M."/>
        </authorList>
    </citation>
    <scope>NUCLEOTIDE SEQUENCE</scope>
    <source>
        <strain evidence="1">Y486</strain>
    </source>
</reference>
<proteinExistence type="predicted"/>
<dbReference type="VEuPathDB" id="TriTrypDB:TvY486_1008740"/>
<dbReference type="EMBL" id="HE573026">
    <property type="protein sequence ID" value="CCC51828.1"/>
    <property type="molecule type" value="Genomic_DNA"/>
</dbReference>
<evidence type="ECO:0000313" key="1">
    <source>
        <dbReference type="EMBL" id="CCC51828.1"/>
    </source>
</evidence>
<protein>
    <recommendedName>
        <fullName evidence="2">Nucleoporin</fullName>
    </recommendedName>
</protein>
<gene>
    <name evidence="1" type="ORF">TVY486_1008740</name>
</gene>
<accession>G0U7H0</accession>
<organism evidence="1">
    <name type="scientific">Trypanosoma vivax (strain Y486)</name>
    <dbReference type="NCBI Taxonomy" id="1055687"/>
    <lineage>
        <taxon>Eukaryota</taxon>
        <taxon>Discoba</taxon>
        <taxon>Euglenozoa</taxon>
        <taxon>Kinetoplastea</taxon>
        <taxon>Metakinetoplastina</taxon>
        <taxon>Trypanosomatida</taxon>
        <taxon>Trypanosomatidae</taxon>
        <taxon>Trypanosoma</taxon>
        <taxon>Duttonella</taxon>
    </lineage>
</organism>
<name>G0U7H0_TRYVY</name>
<evidence type="ECO:0008006" key="2">
    <source>
        <dbReference type="Google" id="ProtNLM"/>
    </source>
</evidence>
<sequence length="1662" mass="180811">MLEAETKENVVSTSERGGLLAFVARELAPSLLFARRSDPDASLRRLQLLSTEFITRCSGHGDILTPYTVQRKSTGTAAGACVSAESGVTTTGMSVCAWGAHTLQTALLFVMGENAPGNQAHVFELSVFLELLRHPREDYAGSFFWNSLIGRLVDLDFYRLLGKNIVALWDAVKGQPLATCSFNELRLLQISCDVMLHFSEHAGQQKPTDGLLPDLLSVAQQMWHSDASLVTRRCALVLSAFLTRFSSDVPLELLCSSHVADSDAPHTLVLLARLPSLFSCKDNASEGLRTALEVAVTTTVYSIHTTSFFRDEGLRAPTLLLVRRCIAGVVEGVVLNVSVEFWRYFSGRALLSAAEALATYAPYWGSFPAGVYALQRHLQRVRAECDDDYAIALCNSYTAAAAYHFSLEELLRGGAVFSGTDGMHEAHDTSKATVCTPEGTAAAEVMRSPPHDRFVATKISCRVSDAPTHAAAESSVKKTLRMLSVGWSSFHTNNSAFVRTALVLLEALLDNYPHQLKELEELMGCSFQQALRFSTAALFNNRVDDMKIVGTLYGIVSRFHQLLGITGYVVSNLLQPQLVSEVGVRSDASELAILQLRLYNALVEAGIEEAYKVNLLGAITHLRNGVVPRFPLATVFLVEWTAVVVKLVIHGRSLEHFLPSMESLERWIHFLCEGVFSLLRELQSGNVVVADCCVVATLEGLVSLLTAAVLSGGHHDTLATCVVATHGESDLSACFMLFCLVFADNVSQTLVESTTGLLAYVVENSQEKLFATMRFHTSVEMRQKLLLDVHQRLKCPSFPIQMLRSANVTRLASLRHLLRFDPASFYFFLFLETSSSDAAGWQLTRILLDLARSSETTLLEKSEAFELMRDLGDVSMPIEEALQILADSECNSSVYTGTMTAAVIRYICAASLRKSQQCGNVAKTCSEDGTKNVQGTPLHTLPGSSVRGSAQVLNPSDVDAMVTTGCRVLKQCLDMYKAAEKGLSLPATSSSVTISIYGGGSNAPMHCEYVPTGSAVSTSGLTVYQHRPFSFQATACSGGAGTLGVSLFLGDRFMLGEEESETALNRTLSALLTIMRLASALEGVLWLVSAGDAPEASSVAVKLLEVALTCAGVVHSSASELWNYSRACLGSLLVLSRAAASVLASTSSHNAAVMRTTNVSFLFRDLLRVLVAHRDDVDLVCQGLGSFAYFHPLGVLDEELVRHVFELIAHVLESHSTETPSTSLIVLSAEVCKIFASVGKFCPATCSVSIVNSLLSYAVNVSKRIVASSPSCPMCDDFDHLMSAVNTIVLYCPSLLVYLPHERIMAMANALGQLSDAVCYDPVSQLHKPQSWHRAWLAVVRVLQALLIGCGTNKLPSDKWALEIFTWATTSPRFEDALSVFTLSRASTQDVKLSYWELCEARSCAAIADLLACLGFSSAKLTPHIRASFCFLSRYHSQCTVCPYDTSVERAVVETLRHQLSYLIQLPLPVACAEKGSAVVALEQYDAVVDDTSAMLHGLPAHTIAVEDVHHDEREQLSFCVMRSFVLRELGIIRKGHHEASGGASVNLSLEHTPTMKPTLRVATTGVTSGSTQESLLRTVGVHIDNIQLALALVVRYARFHSESYGLDQWEQNRLNAELKKLLDSLGRQIHDVHRLGTAELSRVVEVAQEQLRAIVAAVPCG</sequence>